<evidence type="ECO:0000259" key="3">
    <source>
        <dbReference type="Pfam" id="PF01408"/>
    </source>
</evidence>
<reference evidence="6" key="1">
    <citation type="journal article" date="2019" name="Int. J. Syst. Evol. Microbiol.">
        <title>The Global Catalogue of Microorganisms (GCM) 10K type strain sequencing project: providing services to taxonomists for standard genome sequencing and annotation.</title>
        <authorList>
            <consortium name="The Broad Institute Genomics Platform"/>
            <consortium name="The Broad Institute Genome Sequencing Center for Infectious Disease"/>
            <person name="Wu L."/>
            <person name="Ma J."/>
        </authorList>
    </citation>
    <scope>NUCLEOTIDE SEQUENCE [LARGE SCALE GENOMIC DNA]</scope>
    <source>
        <strain evidence="6">CECT 8531</strain>
    </source>
</reference>
<dbReference type="PANTHER" id="PTHR22604:SF105">
    <property type="entry name" value="TRANS-1,2-DIHYDROBENZENE-1,2-DIOL DEHYDROGENASE"/>
    <property type="match status" value="1"/>
</dbReference>
<protein>
    <submittedName>
        <fullName evidence="5">Gfo/Idh/MocA family protein</fullName>
    </submittedName>
</protein>
<evidence type="ECO:0000256" key="2">
    <source>
        <dbReference type="ARBA" id="ARBA00023002"/>
    </source>
</evidence>
<dbReference type="EMBL" id="JBHSDH010000005">
    <property type="protein sequence ID" value="MFC4290862.1"/>
    <property type="molecule type" value="Genomic_DNA"/>
</dbReference>
<accession>A0ABV8RBW5</accession>
<dbReference type="Gene3D" id="3.30.360.10">
    <property type="entry name" value="Dihydrodipicolinate Reductase, domain 2"/>
    <property type="match status" value="1"/>
</dbReference>
<dbReference type="SUPFAM" id="SSF51735">
    <property type="entry name" value="NAD(P)-binding Rossmann-fold domains"/>
    <property type="match status" value="1"/>
</dbReference>
<proteinExistence type="inferred from homology"/>
<keyword evidence="6" id="KW-1185">Reference proteome</keyword>
<name>A0ABV8RBW5_9SPHN</name>
<dbReference type="Proteomes" id="UP001595887">
    <property type="component" value="Unassembled WGS sequence"/>
</dbReference>
<comment type="caution">
    <text evidence="5">The sequence shown here is derived from an EMBL/GenBank/DDBJ whole genome shotgun (WGS) entry which is preliminary data.</text>
</comment>
<dbReference type="InterPro" id="IPR050984">
    <property type="entry name" value="Gfo/Idh/MocA_domain"/>
</dbReference>
<evidence type="ECO:0000259" key="4">
    <source>
        <dbReference type="Pfam" id="PF22725"/>
    </source>
</evidence>
<evidence type="ECO:0000313" key="5">
    <source>
        <dbReference type="EMBL" id="MFC4290862.1"/>
    </source>
</evidence>
<dbReference type="Gene3D" id="3.40.50.720">
    <property type="entry name" value="NAD(P)-binding Rossmann-like Domain"/>
    <property type="match status" value="1"/>
</dbReference>
<comment type="similarity">
    <text evidence="1">Belongs to the Gfo/Idh/MocA family.</text>
</comment>
<keyword evidence="2" id="KW-0560">Oxidoreductase</keyword>
<dbReference type="Pfam" id="PF01408">
    <property type="entry name" value="GFO_IDH_MocA"/>
    <property type="match status" value="1"/>
</dbReference>
<dbReference type="InterPro" id="IPR055170">
    <property type="entry name" value="GFO_IDH_MocA-like_dom"/>
</dbReference>
<feature type="domain" description="Gfo/Idh/MocA-like oxidoreductase N-terminal" evidence="3">
    <location>
        <begin position="14"/>
        <end position="131"/>
    </location>
</feature>
<organism evidence="5 6">
    <name type="scientific">Sphingorhabdus arenilitoris</name>
    <dbReference type="NCBI Taxonomy" id="1490041"/>
    <lineage>
        <taxon>Bacteria</taxon>
        <taxon>Pseudomonadati</taxon>
        <taxon>Pseudomonadota</taxon>
        <taxon>Alphaproteobacteria</taxon>
        <taxon>Sphingomonadales</taxon>
        <taxon>Sphingomonadaceae</taxon>
        <taxon>Sphingorhabdus</taxon>
    </lineage>
</organism>
<feature type="domain" description="GFO/IDH/MocA-like oxidoreductase" evidence="4">
    <location>
        <begin position="144"/>
        <end position="259"/>
    </location>
</feature>
<dbReference type="PANTHER" id="PTHR22604">
    <property type="entry name" value="OXIDOREDUCTASES"/>
    <property type="match status" value="1"/>
</dbReference>
<dbReference type="InterPro" id="IPR000683">
    <property type="entry name" value="Gfo/Idh/MocA-like_OxRdtase_N"/>
</dbReference>
<dbReference type="InterPro" id="IPR036291">
    <property type="entry name" value="NAD(P)-bd_dom_sf"/>
</dbReference>
<dbReference type="Pfam" id="PF22725">
    <property type="entry name" value="GFO_IDH_MocA_C3"/>
    <property type="match status" value="1"/>
</dbReference>
<dbReference type="SUPFAM" id="SSF55347">
    <property type="entry name" value="Glyceraldehyde-3-phosphate dehydrogenase-like, C-terminal domain"/>
    <property type="match status" value="1"/>
</dbReference>
<evidence type="ECO:0000256" key="1">
    <source>
        <dbReference type="ARBA" id="ARBA00010928"/>
    </source>
</evidence>
<dbReference type="RefSeq" id="WP_381420462.1">
    <property type="nucleotide sequence ID" value="NZ_JBHSDH010000005.1"/>
</dbReference>
<gene>
    <name evidence="5" type="ORF">ACFOWX_00330</name>
</gene>
<evidence type="ECO:0000313" key="6">
    <source>
        <dbReference type="Proteomes" id="UP001595887"/>
    </source>
</evidence>
<sequence length="334" mass="35684">MMRKPRVASNSENLRIGILGAARVATYAMIEAARDVGGVEVAAIASRSLTKAQEYAAAHGIARSVEGYEALIRDPDIDAVYVALPPDVHAHWSIAAAEAGKPVLCEKPFTLDPLQVEAIIAAEARTGMLIMEAQHSHYHPMAARMRDIVRGGMLGELHHIEALFEADLDESPGEHRFIEAMGGGALWDLGVYTAYWIRSMSGAEPVVLSACETRHAGGADLATSAQMQLPCGASASLSCNMQAGGVAARLIARGSNGTLTVNNPLNPQKGHSLILELNGQDAVTEQFTMRPTFSYQLEAFRDAVLHGNPVATRGEDSLKTIQLLDAIRAKARAQ</sequence>